<dbReference type="InterPro" id="IPR050266">
    <property type="entry name" value="AB_hydrolase_sf"/>
</dbReference>
<name>A0A3P5X4T2_9MICC</name>
<keyword evidence="4" id="KW-1185">Reference proteome</keyword>
<sequence length="280" mass="29645">MATPPFAAPDSAATWFAAYGSGEAVVALHPGGIDARSLDATVLPLAEQLRVYTLERRGHGRTPDVAGPISYELMAQDMIAFIESQVGEPVHLLGCSDGSVVALTLALLRPDLVRRLVLVAGVFHREGWTRNPEVSDDGGGTDDGPATDSGAATDDPLPEFFREAYAELSPDGGDHFDVVMAKLDQMHATEPQFTTADLAGIKARTLVMIGDDDEVSLEHAIAMYRGLPTAELAVVPGTSHGLLVEKPDLCNRLILAFLTQDAPPTFAPIRRARAAAGGKP</sequence>
<reference evidence="3 4" key="1">
    <citation type="submission" date="2018-11" db="EMBL/GenBank/DDBJ databases">
        <authorList>
            <person name="Criscuolo A."/>
        </authorList>
    </citation>
    <scope>NUCLEOTIDE SEQUENCE [LARGE SCALE GENOMIC DNA]</scope>
    <source>
        <strain evidence="3">AT11b</strain>
    </source>
</reference>
<feature type="compositionally biased region" description="Low complexity" evidence="1">
    <location>
        <begin position="143"/>
        <end position="154"/>
    </location>
</feature>
<keyword evidence="3" id="KW-0378">Hydrolase</keyword>
<organism evidence="3 4">
    <name type="scientific">Arthrobacter ulcerisalmonis</name>
    <dbReference type="NCBI Taxonomy" id="2483813"/>
    <lineage>
        <taxon>Bacteria</taxon>
        <taxon>Bacillati</taxon>
        <taxon>Actinomycetota</taxon>
        <taxon>Actinomycetes</taxon>
        <taxon>Micrococcales</taxon>
        <taxon>Micrococcaceae</taxon>
        <taxon>Arthrobacter</taxon>
    </lineage>
</organism>
<dbReference type="GO" id="GO:0016787">
    <property type="term" value="F:hydrolase activity"/>
    <property type="evidence" value="ECO:0007669"/>
    <property type="project" value="UniProtKB-KW"/>
</dbReference>
<feature type="region of interest" description="Disordered" evidence="1">
    <location>
        <begin position="129"/>
        <end position="154"/>
    </location>
</feature>
<evidence type="ECO:0000256" key="1">
    <source>
        <dbReference type="SAM" id="MobiDB-lite"/>
    </source>
</evidence>
<accession>A0A3P5X4T2</accession>
<evidence type="ECO:0000259" key="2">
    <source>
        <dbReference type="Pfam" id="PF12697"/>
    </source>
</evidence>
<dbReference type="GO" id="GO:0016020">
    <property type="term" value="C:membrane"/>
    <property type="evidence" value="ECO:0007669"/>
    <property type="project" value="TreeGrafter"/>
</dbReference>
<dbReference type="Proteomes" id="UP000280861">
    <property type="component" value="Unassembled WGS sequence"/>
</dbReference>
<dbReference type="AlphaFoldDB" id="A0A3P5X4T2"/>
<dbReference type="InterPro" id="IPR029058">
    <property type="entry name" value="AB_hydrolase_fold"/>
</dbReference>
<feature type="domain" description="AB hydrolase-1" evidence="2">
    <location>
        <begin position="25"/>
        <end position="251"/>
    </location>
</feature>
<dbReference type="PRINTS" id="PR00111">
    <property type="entry name" value="ABHYDROLASE"/>
</dbReference>
<gene>
    <name evidence="3" type="primary">ydjP</name>
    <name evidence="3" type="ORF">PSET11_01571</name>
</gene>
<dbReference type="Gene3D" id="3.40.50.1820">
    <property type="entry name" value="alpha/beta hydrolase"/>
    <property type="match status" value="1"/>
</dbReference>
<dbReference type="EMBL" id="UXAU01000021">
    <property type="protein sequence ID" value="VDC25486.1"/>
    <property type="molecule type" value="Genomic_DNA"/>
</dbReference>
<dbReference type="PANTHER" id="PTHR43798:SF33">
    <property type="entry name" value="HYDROLASE, PUTATIVE (AFU_ORTHOLOGUE AFUA_2G14860)-RELATED"/>
    <property type="match status" value="1"/>
</dbReference>
<dbReference type="InterPro" id="IPR000073">
    <property type="entry name" value="AB_hydrolase_1"/>
</dbReference>
<dbReference type="RefSeq" id="WP_124091519.1">
    <property type="nucleotide sequence ID" value="NZ_CBCRYA010000012.1"/>
</dbReference>
<dbReference type="PANTHER" id="PTHR43798">
    <property type="entry name" value="MONOACYLGLYCEROL LIPASE"/>
    <property type="match status" value="1"/>
</dbReference>
<evidence type="ECO:0000313" key="4">
    <source>
        <dbReference type="Proteomes" id="UP000280861"/>
    </source>
</evidence>
<dbReference type="Pfam" id="PF12697">
    <property type="entry name" value="Abhydrolase_6"/>
    <property type="match status" value="1"/>
</dbReference>
<proteinExistence type="predicted"/>
<evidence type="ECO:0000313" key="3">
    <source>
        <dbReference type="EMBL" id="VDC25486.1"/>
    </source>
</evidence>
<dbReference type="SUPFAM" id="SSF53474">
    <property type="entry name" value="alpha/beta-Hydrolases"/>
    <property type="match status" value="1"/>
</dbReference>
<dbReference type="OrthoDB" id="4481859at2"/>
<dbReference type="EC" id="3.-.-.-" evidence="3"/>
<protein>
    <submittedName>
        <fullName evidence="3">AB hydrolase superfamily protein YdjP</fullName>
        <ecNumber evidence="3">3.-.-.-</ecNumber>
    </submittedName>
</protein>